<reference evidence="4" key="3">
    <citation type="journal article" date="2019" name="Int. J. Syst. Evol. Microbiol.">
        <title>The Global Catalogue of Microorganisms (GCM) 10K type strain sequencing project: providing services to taxonomists for standard genome sequencing and annotation.</title>
        <authorList>
            <consortium name="The Broad Institute Genomics Platform"/>
            <consortium name="The Broad Institute Genome Sequencing Center for Infectious Disease"/>
            <person name="Wu L."/>
            <person name="Ma J."/>
        </authorList>
    </citation>
    <scope>NUCLEOTIDE SEQUENCE [LARGE SCALE GENOMIC DNA]</scope>
    <source>
        <strain evidence="4">KCTC 62575</strain>
    </source>
</reference>
<keyword evidence="4" id="KW-1185">Reference proteome</keyword>
<reference evidence="1" key="1">
    <citation type="journal article" date="2014" name="Int. J. Syst. Evol. Microbiol.">
        <title>Complete genome of a new Firmicutes species belonging to the dominant human colonic microbiota ('Ruminococcus bicirculans') reveals two chromosomes and a selective capacity to utilize plant glucans.</title>
        <authorList>
            <consortium name="NISC Comparative Sequencing Program"/>
            <person name="Wegmann U."/>
            <person name="Louis P."/>
            <person name="Goesmann A."/>
            <person name="Henrissat B."/>
            <person name="Duncan S.H."/>
            <person name="Flint H.J."/>
        </authorList>
    </citation>
    <scope>NUCLEOTIDE SEQUENCE</scope>
    <source>
        <strain evidence="1">KCTC 62575</strain>
    </source>
</reference>
<protein>
    <submittedName>
        <fullName evidence="2">Uncharacterized protein</fullName>
    </submittedName>
</protein>
<reference evidence="2 3" key="2">
    <citation type="submission" date="2018-08" db="EMBL/GenBank/DDBJ databases">
        <title>The draft genome of Acinetobacter sichuanensis strain WCHAc060041.</title>
        <authorList>
            <person name="Qin J."/>
            <person name="Feng Y."/>
            <person name="Zong Z."/>
        </authorList>
    </citation>
    <scope>NUCLEOTIDE SEQUENCE [LARGE SCALE GENOMIC DNA]</scope>
    <source>
        <strain evidence="2 3">WCHAc060041</strain>
    </source>
</reference>
<evidence type="ECO:0000313" key="2">
    <source>
        <dbReference type="EMBL" id="RFC85379.1"/>
    </source>
</evidence>
<dbReference type="EMBL" id="JBHRSF010000071">
    <property type="protein sequence ID" value="MFC2996719.1"/>
    <property type="molecule type" value="Genomic_DNA"/>
</dbReference>
<sequence length="239" mass="28661">MKNFKHELHEQKLAHHFDLSADLFFCFARIVQDVKKIYPLGDALRYYHASFQISQNQRICSIILHVQAQRAGILQSEIHLHYDIYEQKLIHAQQLEPLRHEPQIKVNIVQVDDFLQLSVEAKVFKYIAQAKHLFVQWNESYYPLQFNQFRLTVFEKSSFEYASTLIVLTQPESMLLEPHFKQDQEEPPLKAYVMFDISQPPFIFQHFIQNKTEDIIQRLRLQPKGRVKRQNEKLRQQRK</sequence>
<evidence type="ECO:0000313" key="1">
    <source>
        <dbReference type="EMBL" id="MFC2996719.1"/>
    </source>
</evidence>
<proteinExistence type="predicted"/>
<gene>
    <name evidence="1" type="ORF">ACFODO_15910</name>
    <name evidence="2" type="ORF">C9E89_000160</name>
</gene>
<reference evidence="1" key="4">
    <citation type="submission" date="2024-09" db="EMBL/GenBank/DDBJ databases">
        <authorList>
            <person name="Sun Q."/>
            <person name="Mori K."/>
        </authorList>
    </citation>
    <scope>NUCLEOTIDE SEQUENCE</scope>
    <source>
        <strain evidence="1">KCTC 62575</strain>
    </source>
</reference>
<evidence type="ECO:0000313" key="4">
    <source>
        <dbReference type="Proteomes" id="UP001595455"/>
    </source>
</evidence>
<dbReference type="RefSeq" id="WP_107006426.1">
    <property type="nucleotide sequence ID" value="NZ_JBHRSF010000071.1"/>
</dbReference>
<dbReference type="EMBL" id="PYIX02000001">
    <property type="protein sequence ID" value="RFC85379.1"/>
    <property type="molecule type" value="Genomic_DNA"/>
</dbReference>
<accession>A0A371YVD6</accession>
<dbReference type="Proteomes" id="UP000240957">
    <property type="component" value="Unassembled WGS sequence"/>
</dbReference>
<dbReference type="Proteomes" id="UP001595455">
    <property type="component" value="Unassembled WGS sequence"/>
</dbReference>
<dbReference type="AlphaFoldDB" id="A0A371YVD6"/>
<organism evidence="2 3">
    <name type="scientific">Acinetobacter sichuanensis</name>
    <dbReference type="NCBI Taxonomy" id="2136183"/>
    <lineage>
        <taxon>Bacteria</taxon>
        <taxon>Pseudomonadati</taxon>
        <taxon>Pseudomonadota</taxon>
        <taxon>Gammaproteobacteria</taxon>
        <taxon>Moraxellales</taxon>
        <taxon>Moraxellaceae</taxon>
        <taxon>Acinetobacter</taxon>
    </lineage>
</organism>
<name>A0A371YVD6_9GAMM</name>
<comment type="caution">
    <text evidence="2">The sequence shown here is derived from an EMBL/GenBank/DDBJ whole genome shotgun (WGS) entry which is preliminary data.</text>
</comment>
<evidence type="ECO:0000313" key="3">
    <source>
        <dbReference type="Proteomes" id="UP000240957"/>
    </source>
</evidence>